<evidence type="ECO:0000256" key="9">
    <source>
        <dbReference type="ARBA" id="ARBA00058965"/>
    </source>
</evidence>
<dbReference type="GO" id="GO:1904115">
    <property type="term" value="C:axon cytoplasm"/>
    <property type="evidence" value="ECO:0007669"/>
    <property type="project" value="GOC"/>
</dbReference>
<dbReference type="GeneTree" id="ENSGT00940000156386"/>
<dbReference type="HOGENOM" id="CLU_001485_22_3_1"/>
<dbReference type="GO" id="GO:0016939">
    <property type="term" value="C:kinesin II complex"/>
    <property type="evidence" value="ECO:0007669"/>
    <property type="project" value="UniProtKB-ARBA"/>
</dbReference>
<proteinExistence type="inferred from homology"/>
<reference evidence="16" key="2">
    <citation type="submission" date="2025-08" db="UniProtKB">
        <authorList>
            <consortium name="Ensembl"/>
        </authorList>
    </citation>
    <scope>IDENTIFICATION</scope>
    <source>
        <strain evidence="16">Hd-rR</strain>
    </source>
</reference>
<keyword evidence="5 11" id="KW-0067">ATP-binding</keyword>
<evidence type="ECO:0000256" key="6">
    <source>
        <dbReference type="ARBA" id="ARBA00023054"/>
    </source>
</evidence>
<dbReference type="KEGG" id="ola:101170096"/>
<comment type="function">
    <text evidence="9">Microtubule-based anterograde translocator for membranous organelles. Plus end-directed microtubule sliding activity in vitro. Plays a role in primary cilia formation. Plays a role in centriole cohesion and subdistal appendage organization and function. Regulates the formation of the subdistal appendage via recruitment of DCTN1 to the centriole. Also required for ciliary basal feet formation and microtubule anchoring to mother centriole.</text>
</comment>
<dbReference type="GO" id="GO:0003777">
    <property type="term" value="F:microtubule motor activity"/>
    <property type="evidence" value="ECO:0000318"/>
    <property type="project" value="GO_Central"/>
</dbReference>
<keyword evidence="3 12" id="KW-0493">Microtubule</keyword>
<dbReference type="STRING" id="8090.ENSORLP00000017914"/>
<reference evidence="16 17" key="1">
    <citation type="journal article" date="2007" name="Nature">
        <title>The medaka draft genome and insights into vertebrate genome evolution.</title>
        <authorList>
            <person name="Kasahara M."/>
            <person name="Naruse K."/>
            <person name="Sasaki S."/>
            <person name="Nakatani Y."/>
            <person name="Qu W."/>
            <person name="Ahsan B."/>
            <person name="Yamada T."/>
            <person name="Nagayasu Y."/>
            <person name="Doi K."/>
            <person name="Kasai Y."/>
            <person name="Jindo T."/>
            <person name="Kobayashi D."/>
            <person name="Shimada A."/>
            <person name="Toyoda A."/>
            <person name="Kuroki Y."/>
            <person name="Fujiyama A."/>
            <person name="Sasaki T."/>
            <person name="Shimizu A."/>
            <person name="Asakawa S."/>
            <person name="Shimizu N."/>
            <person name="Hashimoto S."/>
            <person name="Yang J."/>
            <person name="Lee Y."/>
            <person name="Matsushima K."/>
            <person name="Sugano S."/>
            <person name="Sakaizumi M."/>
            <person name="Narita T."/>
            <person name="Ohishi K."/>
            <person name="Haga S."/>
            <person name="Ohta F."/>
            <person name="Nomoto H."/>
            <person name="Nogata K."/>
            <person name="Morishita T."/>
            <person name="Endo T."/>
            <person name="Shin-I T."/>
            <person name="Takeda H."/>
            <person name="Morishita S."/>
            <person name="Kohara Y."/>
        </authorList>
    </citation>
    <scope>NUCLEOTIDE SEQUENCE [LARGE SCALE GENOMIC DNA]</scope>
    <source>
        <strain evidence="16 17">Hd-rR</strain>
    </source>
</reference>
<evidence type="ECO:0000256" key="7">
    <source>
        <dbReference type="ARBA" id="ARBA00023175"/>
    </source>
</evidence>
<dbReference type="eggNOG" id="KOG4280">
    <property type="taxonomic scope" value="Eukaryota"/>
</dbReference>
<comment type="subcellular location">
    <subcellularLocation>
        <location evidence="1">Cytoplasm</location>
        <location evidence="1">Cytoskeleton</location>
    </subcellularLocation>
</comment>
<dbReference type="FunFam" id="3.40.850.10:FF:000028">
    <property type="entry name" value="Kinesin-like protein"/>
    <property type="match status" value="1"/>
</dbReference>
<gene>
    <name evidence="16" type="primary">LOC101170096</name>
</gene>
<dbReference type="RefSeq" id="XP_004071820.1">
    <property type="nucleotide sequence ID" value="XM_004071772.4"/>
</dbReference>
<evidence type="ECO:0000256" key="8">
    <source>
        <dbReference type="ARBA" id="ARBA00023212"/>
    </source>
</evidence>
<dbReference type="GO" id="GO:0005524">
    <property type="term" value="F:ATP binding"/>
    <property type="evidence" value="ECO:0007669"/>
    <property type="project" value="UniProtKB-UniRule"/>
</dbReference>
<evidence type="ECO:0000313" key="16">
    <source>
        <dbReference type="Ensembl" id="ENSORLP00000017914.2"/>
    </source>
</evidence>
<evidence type="ECO:0000256" key="13">
    <source>
        <dbReference type="SAM" id="Coils"/>
    </source>
</evidence>
<dbReference type="SMART" id="SM00129">
    <property type="entry name" value="KISc"/>
    <property type="match status" value="1"/>
</dbReference>
<comment type="subunit">
    <text evidence="10">Heterodimer of KIF3A and KIF3B. Interacts with CIMAP3. Interacts with CLN3. Interacts with DCTN1. Interacts with FLCN. Interacts with AP3B1.</text>
</comment>
<feature type="domain" description="Kinesin motor" evidence="15">
    <location>
        <begin position="14"/>
        <end position="345"/>
    </location>
</feature>
<keyword evidence="7 11" id="KW-0505">Motor protein</keyword>
<keyword evidence="17" id="KW-1185">Reference proteome</keyword>
<feature type="compositionally biased region" description="Acidic residues" evidence="14">
    <location>
        <begin position="376"/>
        <end position="395"/>
    </location>
</feature>
<reference evidence="16" key="3">
    <citation type="submission" date="2025-09" db="UniProtKB">
        <authorList>
            <consortium name="Ensembl"/>
        </authorList>
    </citation>
    <scope>IDENTIFICATION</scope>
    <source>
        <strain evidence="16">Hd-rR</strain>
    </source>
</reference>
<dbReference type="GeneID" id="101170096"/>
<dbReference type="Gene3D" id="3.40.850.10">
    <property type="entry name" value="Kinesin motor domain"/>
    <property type="match status" value="1"/>
</dbReference>
<dbReference type="GO" id="GO:0005929">
    <property type="term" value="C:cilium"/>
    <property type="evidence" value="ECO:0007669"/>
    <property type="project" value="UniProtKB-ARBA"/>
</dbReference>
<dbReference type="CDD" id="cd01371">
    <property type="entry name" value="KISc_KIF3"/>
    <property type="match status" value="1"/>
</dbReference>
<dbReference type="InterPro" id="IPR027640">
    <property type="entry name" value="Kinesin-like_fam"/>
</dbReference>
<dbReference type="GO" id="GO:0060271">
    <property type="term" value="P:cilium assembly"/>
    <property type="evidence" value="ECO:0000318"/>
    <property type="project" value="GO_Central"/>
</dbReference>
<dbReference type="GO" id="GO:0005874">
    <property type="term" value="C:microtubule"/>
    <property type="evidence" value="ECO:0000318"/>
    <property type="project" value="GO_Central"/>
</dbReference>
<dbReference type="InterPro" id="IPR019821">
    <property type="entry name" value="Kinesin_motor_CS"/>
</dbReference>
<feature type="region of interest" description="Disordered" evidence="14">
    <location>
        <begin position="374"/>
        <end position="413"/>
    </location>
</feature>
<evidence type="ECO:0000256" key="2">
    <source>
        <dbReference type="ARBA" id="ARBA00022490"/>
    </source>
</evidence>
<dbReference type="InParanoid" id="H2MH17"/>
<dbReference type="PANTHER" id="PTHR47969:SF21">
    <property type="entry name" value="KINESIN-LIKE PROTEIN"/>
    <property type="match status" value="1"/>
</dbReference>
<dbReference type="Pfam" id="PF00225">
    <property type="entry name" value="Kinesin"/>
    <property type="match status" value="1"/>
</dbReference>
<dbReference type="InterPro" id="IPR036961">
    <property type="entry name" value="Kinesin_motor_dom_sf"/>
</dbReference>
<keyword evidence="4 11" id="KW-0547">Nucleotide-binding</keyword>
<evidence type="ECO:0000256" key="3">
    <source>
        <dbReference type="ARBA" id="ARBA00022701"/>
    </source>
</evidence>
<dbReference type="GO" id="GO:0008017">
    <property type="term" value="F:microtubule binding"/>
    <property type="evidence" value="ECO:0000318"/>
    <property type="project" value="GO_Central"/>
</dbReference>
<evidence type="ECO:0000256" key="4">
    <source>
        <dbReference type="ARBA" id="ARBA00022741"/>
    </source>
</evidence>
<dbReference type="PROSITE" id="PS00411">
    <property type="entry name" value="KINESIN_MOTOR_1"/>
    <property type="match status" value="1"/>
</dbReference>
<evidence type="ECO:0000256" key="1">
    <source>
        <dbReference type="ARBA" id="ARBA00004245"/>
    </source>
</evidence>
<feature type="coiled-coil region" evidence="13">
    <location>
        <begin position="414"/>
        <end position="533"/>
    </location>
</feature>
<dbReference type="InterPro" id="IPR027417">
    <property type="entry name" value="P-loop_NTPase"/>
</dbReference>
<keyword evidence="6 13" id="KW-0175">Coiled coil</keyword>
<evidence type="ECO:0000256" key="14">
    <source>
        <dbReference type="SAM" id="MobiDB-lite"/>
    </source>
</evidence>
<dbReference type="GO" id="GO:0005814">
    <property type="term" value="C:centriole"/>
    <property type="evidence" value="ECO:0007669"/>
    <property type="project" value="UniProtKB-ARBA"/>
</dbReference>
<evidence type="ECO:0000256" key="11">
    <source>
        <dbReference type="PROSITE-ProRule" id="PRU00283"/>
    </source>
</evidence>
<evidence type="ECO:0000256" key="12">
    <source>
        <dbReference type="RuleBase" id="RU000394"/>
    </source>
</evidence>
<name>H2MH17_ORYLA</name>
<dbReference type="Bgee" id="ENSORLG00000014287">
    <property type="expression patterns" value="Expressed in animal zygote and 14 other cell types or tissues"/>
</dbReference>
<evidence type="ECO:0000313" key="17">
    <source>
        <dbReference type="Proteomes" id="UP000001038"/>
    </source>
</evidence>
<dbReference type="AlphaFoldDB" id="H2MH17"/>
<dbReference type="InterPro" id="IPR001752">
    <property type="entry name" value="Kinesin_motor_dom"/>
</dbReference>
<dbReference type="GO" id="GO:0008089">
    <property type="term" value="P:anterograde axonal transport"/>
    <property type="evidence" value="ECO:0000318"/>
    <property type="project" value="GO_Central"/>
</dbReference>
<dbReference type="PROSITE" id="PS50067">
    <property type="entry name" value="KINESIN_MOTOR_2"/>
    <property type="match status" value="1"/>
</dbReference>
<dbReference type="PANTHER" id="PTHR47969">
    <property type="entry name" value="CHROMOSOME-ASSOCIATED KINESIN KIF4A-RELATED"/>
    <property type="match status" value="1"/>
</dbReference>
<protein>
    <recommendedName>
        <fullName evidence="12">Kinesin-like protein</fullName>
    </recommendedName>
</protein>
<dbReference type="PRINTS" id="PR00380">
    <property type="entry name" value="KINESINHEAVY"/>
</dbReference>
<dbReference type="Proteomes" id="UP000001038">
    <property type="component" value="Chromosome 8"/>
</dbReference>
<dbReference type="GO" id="GO:0005737">
    <property type="term" value="C:cytoplasm"/>
    <property type="evidence" value="ECO:0000318"/>
    <property type="project" value="GO_Central"/>
</dbReference>
<dbReference type="Ensembl" id="ENSORLT00000017915.2">
    <property type="protein sequence ID" value="ENSORLP00000017914.2"/>
    <property type="gene ID" value="ENSORLG00000014287.2"/>
</dbReference>
<comment type="similarity">
    <text evidence="11 12">Belongs to the TRAFAC class myosin-kinesin ATPase superfamily. Kinesin family.</text>
</comment>
<feature type="region of interest" description="Disordered" evidence="14">
    <location>
        <begin position="654"/>
        <end position="690"/>
    </location>
</feature>
<dbReference type="GO" id="GO:0044877">
    <property type="term" value="F:protein-containing complex binding"/>
    <property type="evidence" value="ECO:0007669"/>
    <property type="project" value="UniProtKB-ARBA"/>
</dbReference>
<dbReference type="GO" id="GO:0016887">
    <property type="term" value="F:ATP hydrolysis activity"/>
    <property type="evidence" value="ECO:0000318"/>
    <property type="project" value="GO_Central"/>
</dbReference>
<organism evidence="16 17">
    <name type="scientific">Oryzias latipes</name>
    <name type="common">Japanese rice fish</name>
    <name type="synonym">Japanese killifish</name>
    <dbReference type="NCBI Taxonomy" id="8090"/>
    <lineage>
        <taxon>Eukaryota</taxon>
        <taxon>Metazoa</taxon>
        <taxon>Chordata</taxon>
        <taxon>Craniata</taxon>
        <taxon>Vertebrata</taxon>
        <taxon>Euteleostomi</taxon>
        <taxon>Actinopterygii</taxon>
        <taxon>Neopterygii</taxon>
        <taxon>Teleostei</taxon>
        <taxon>Neoteleostei</taxon>
        <taxon>Acanthomorphata</taxon>
        <taxon>Ovalentaria</taxon>
        <taxon>Atherinomorphae</taxon>
        <taxon>Beloniformes</taxon>
        <taxon>Adrianichthyidae</taxon>
        <taxon>Oryziinae</taxon>
        <taxon>Oryzias</taxon>
    </lineage>
</organism>
<accession>H2MH17</accession>
<sequence>MPRITPIEQAVSDNIKVVVRCRPLDQKEKTMGLKEAVTVDEIRGTITVNKLDMPQEPPKKFTFDTVFGPDSKQLEVYNLTARPIVESVLGGYNGTIFAYGQTGTGKTFTMEGVRAVPELLGIIPNSFAHIFGHIAKAKGDTRFLVHVSYLEIYNEEVRDLLVKDQMKRLEVKERPDRGVYVKDLSRYGVNKADDMDKIMTVGNKNRSVGATKMNEHSSRSHAIFTVTIEYSEKGVDGNQHVCMGKLHLVDLAGSERQGKSGATDQRLKEAAKINLSLSTLGNVISALVDGKSSHIPYRNSKLTRLLQDSLGGNSKTMMCANIGPADYNYDETICTLRFANRVKNIQNKARINEDLKDALLRHLQKEIKDLQKKLEECEEISGPEDTDESDYEAGEPGEGRLRRKERKQFSSDKMAEMQAKIEKEREVLEAKLNMTEEERNKARAELEMREKDLLKAQQERHQLLEKLEKLERNVIVGGVDLLATAKEQEKLLEESKIELEERRRRAEQLHHELAEKEQEHLQREEKYSSLQEEAQRKTEKIKKVWTVLRAAKSELADLQLENYRELEGLQENNCQLMREIRQQTLIIDHFIPLEYQEMIKNNAHWNEDIGEWQLRCVAFTGNNIKRQNPNQDKKEKDLFEVDLSSFYSTYTTESLQLSPSKQERAKASESSKSGRPRTEQRGLFPPLCIQ</sequence>
<dbReference type="GO" id="GO:0005871">
    <property type="term" value="C:kinesin complex"/>
    <property type="evidence" value="ECO:0000318"/>
    <property type="project" value="GO_Central"/>
</dbReference>
<keyword evidence="2" id="KW-0963">Cytoplasm</keyword>
<dbReference type="GO" id="GO:0005829">
    <property type="term" value="C:cytosol"/>
    <property type="evidence" value="ECO:0007669"/>
    <property type="project" value="UniProtKB-ARBA"/>
</dbReference>
<evidence type="ECO:0000256" key="5">
    <source>
        <dbReference type="ARBA" id="ARBA00022840"/>
    </source>
</evidence>
<feature type="binding site" evidence="11">
    <location>
        <begin position="100"/>
        <end position="107"/>
    </location>
    <ligand>
        <name>ATP</name>
        <dbReference type="ChEBI" id="CHEBI:30616"/>
    </ligand>
</feature>
<evidence type="ECO:0000256" key="10">
    <source>
        <dbReference type="ARBA" id="ARBA00065526"/>
    </source>
</evidence>
<keyword evidence="8" id="KW-0206">Cytoskeleton</keyword>
<dbReference type="SUPFAM" id="SSF52540">
    <property type="entry name" value="P-loop containing nucleoside triphosphate hydrolases"/>
    <property type="match status" value="1"/>
</dbReference>
<dbReference type="OrthoDB" id="3176171at2759"/>
<evidence type="ECO:0000259" key="15">
    <source>
        <dbReference type="PROSITE" id="PS50067"/>
    </source>
</evidence>